<dbReference type="InterPro" id="IPR024623">
    <property type="entry name" value="YtxH"/>
</dbReference>
<dbReference type="InterPro" id="IPR036191">
    <property type="entry name" value="RRF_sf"/>
</dbReference>
<dbReference type="RefSeq" id="WP_053431623.1">
    <property type="nucleotide sequence ID" value="NZ_CP040441.1"/>
</dbReference>
<dbReference type="SUPFAM" id="SSF55194">
    <property type="entry name" value="Ribosome recycling factor, RRF"/>
    <property type="match status" value="1"/>
</dbReference>
<keyword evidence="1" id="KW-1133">Transmembrane helix</keyword>
<dbReference type="PANTHER" id="PTHR35792">
    <property type="entry name" value="GENERAL STRESS PROTEIN"/>
    <property type="match status" value="1"/>
</dbReference>
<dbReference type="AlphaFoldDB" id="A0A0M0KLJ7"/>
<evidence type="ECO:0000313" key="2">
    <source>
        <dbReference type="EMBL" id="KOO39746.1"/>
    </source>
</evidence>
<evidence type="ECO:0000256" key="1">
    <source>
        <dbReference type="SAM" id="Phobius"/>
    </source>
</evidence>
<dbReference type="PANTHER" id="PTHR35792:SF3">
    <property type="entry name" value="IG HYPOTHETICAL 17707"/>
    <property type="match status" value="1"/>
</dbReference>
<sequence>MKIRPFFYGALTGAILASIATLLIAPTSGKELQKKCKAKGRSLQQSLEQMKHDGIQLKDRINKTSKITSEALKTVGPEIKTSLDQWKEDVDPSLQKLKDDIEQLQKAVSVRTEQ</sequence>
<keyword evidence="1" id="KW-0812">Transmembrane</keyword>
<dbReference type="PATRIC" id="fig|136160.3.peg.3140"/>
<dbReference type="InterPro" id="IPR052928">
    <property type="entry name" value="Desiccation-related_membrane"/>
</dbReference>
<dbReference type="Pfam" id="PF12732">
    <property type="entry name" value="YtxH"/>
    <property type="match status" value="1"/>
</dbReference>
<gene>
    <name evidence="2" type="ORF">AMD02_13480</name>
</gene>
<organism evidence="2">
    <name type="scientific">Halalkalibacterium halodurans</name>
    <name type="common">Bacillus halodurans</name>
    <dbReference type="NCBI Taxonomy" id="86665"/>
    <lineage>
        <taxon>Bacteria</taxon>
        <taxon>Bacillati</taxon>
        <taxon>Bacillota</taxon>
        <taxon>Bacilli</taxon>
        <taxon>Bacillales</taxon>
        <taxon>Bacillaceae</taxon>
        <taxon>Halalkalibacterium (ex Joshi et al. 2022)</taxon>
    </lineage>
</organism>
<dbReference type="GeneID" id="87596807"/>
<keyword evidence="1" id="KW-0472">Membrane</keyword>
<name>A0A0M0KLJ7_ALKHA</name>
<dbReference type="EMBL" id="LILD01000001">
    <property type="protein sequence ID" value="KOO39746.1"/>
    <property type="molecule type" value="Genomic_DNA"/>
</dbReference>
<proteinExistence type="predicted"/>
<protein>
    <recommendedName>
        <fullName evidence="3">Gas vesicle protein</fullName>
    </recommendedName>
</protein>
<accession>A0A0M0KLJ7</accession>
<comment type="caution">
    <text evidence="2">The sequence shown here is derived from an EMBL/GenBank/DDBJ whole genome shotgun (WGS) entry which is preliminary data.</text>
</comment>
<reference evidence="2" key="1">
    <citation type="submission" date="2015-08" db="EMBL/GenBank/DDBJ databases">
        <title>Complete DNA Sequence of Pseudomonas syringae pv. actinidiae, the Causal Agent of Kiwifruit Canker Disease.</title>
        <authorList>
            <person name="Rikkerink E.H.A."/>
            <person name="Fineran P.C."/>
        </authorList>
    </citation>
    <scope>NUCLEOTIDE SEQUENCE</scope>
    <source>
        <strain evidence="2">DSM 13666</strain>
    </source>
</reference>
<feature type="transmembrane region" description="Helical" evidence="1">
    <location>
        <begin position="6"/>
        <end position="25"/>
    </location>
</feature>
<evidence type="ECO:0008006" key="3">
    <source>
        <dbReference type="Google" id="ProtNLM"/>
    </source>
</evidence>